<dbReference type="Gene3D" id="3.30.559.10">
    <property type="entry name" value="Chloramphenicol acetyltransferase-like domain"/>
    <property type="match status" value="2"/>
</dbReference>
<dbReference type="PROSITE" id="PS00455">
    <property type="entry name" value="AMP_BINDING"/>
    <property type="match status" value="1"/>
</dbReference>
<dbReference type="InterPro" id="IPR029058">
    <property type="entry name" value="AB_hydrolase_fold"/>
</dbReference>
<dbReference type="SMART" id="SM00823">
    <property type="entry name" value="PKS_PP"/>
    <property type="match status" value="1"/>
</dbReference>
<dbReference type="InterPro" id="IPR010060">
    <property type="entry name" value="NRPS_synth"/>
</dbReference>
<evidence type="ECO:0000256" key="2">
    <source>
        <dbReference type="ARBA" id="ARBA00006432"/>
    </source>
</evidence>
<dbReference type="GO" id="GO:0003824">
    <property type="term" value="F:catalytic activity"/>
    <property type="evidence" value="ECO:0007669"/>
    <property type="project" value="InterPro"/>
</dbReference>
<evidence type="ECO:0000256" key="3">
    <source>
        <dbReference type="ARBA" id="ARBA00022450"/>
    </source>
</evidence>
<dbReference type="InterPro" id="IPR020845">
    <property type="entry name" value="AMP-binding_CS"/>
</dbReference>
<dbReference type="PROSITE" id="PS00012">
    <property type="entry name" value="PHOSPHOPANTETHEINE"/>
    <property type="match status" value="1"/>
</dbReference>
<dbReference type="Pfam" id="PF13193">
    <property type="entry name" value="AMP-binding_C"/>
    <property type="match status" value="1"/>
</dbReference>
<dbReference type="CDD" id="cd19531">
    <property type="entry name" value="LCL_NRPS-like"/>
    <property type="match status" value="1"/>
</dbReference>
<keyword evidence="4" id="KW-0597">Phosphoprotein</keyword>
<evidence type="ECO:0000313" key="7">
    <source>
        <dbReference type="Proteomes" id="UP000019141"/>
    </source>
</evidence>
<protein>
    <recommendedName>
        <fullName evidence="5">Carrier domain-containing protein</fullName>
    </recommendedName>
</protein>
<dbReference type="InterPro" id="IPR006162">
    <property type="entry name" value="Ppantetheine_attach_site"/>
</dbReference>
<proteinExistence type="inferred from homology"/>
<dbReference type="Pfam" id="PF00501">
    <property type="entry name" value="AMP-binding"/>
    <property type="match status" value="1"/>
</dbReference>
<dbReference type="Gene3D" id="1.10.1200.10">
    <property type="entry name" value="ACP-like"/>
    <property type="match status" value="1"/>
</dbReference>
<dbReference type="NCBIfam" id="TIGR01733">
    <property type="entry name" value="AA-adenyl-dom"/>
    <property type="match status" value="1"/>
</dbReference>
<dbReference type="Gene3D" id="2.30.38.10">
    <property type="entry name" value="Luciferase, Domain 3"/>
    <property type="match status" value="1"/>
</dbReference>
<dbReference type="FunFam" id="3.40.50.12780:FF:000012">
    <property type="entry name" value="Non-ribosomal peptide synthetase"/>
    <property type="match status" value="1"/>
</dbReference>
<comment type="cofactor">
    <cofactor evidence="1">
        <name>pantetheine 4'-phosphate</name>
        <dbReference type="ChEBI" id="CHEBI:47942"/>
    </cofactor>
</comment>
<feature type="domain" description="Carrier" evidence="5">
    <location>
        <begin position="1009"/>
        <end position="1083"/>
    </location>
</feature>
<dbReference type="Gene3D" id="3.30.559.30">
    <property type="entry name" value="Nonribosomal peptide synthetase, condensation domain"/>
    <property type="match status" value="2"/>
</dbReference>
<dbReference type="FunFam" id="2.30.38.10:FF:000001">
    <property type="entry name" value="Non-ribosomal peptide synthetase PvdI"/>
    <property type="match status" value="1"/>
</dbReference>
<dbReference type="FunFam" id="3.30.300.30:FF:000010">
    <property type="entry name" value="Enterobactin synthetase component F"/>
    <property type="match status" value="1"/>
</dbReference>
<organism evidence="6 7">
    <name type="scientific">Entotheonella factor</name>
    <dbReference type="NCBI Taxonomy" id="1429438"/>
    <lineage>
        <taxon>Bacteria</taxon>
        <taxon>Pseudomonadati</taxon>
        <taxon>Nitrospinota/Tectimicrobiota group</taxon>
        <taxon>Candidatus Tectimicrobiota</taxon>
        <taxon>Candidatus Entotheonellia</taxon>
        <taxon>Candidatus Entotheonellales</taxon>
        <taxon>Candidatus Entotheonellaceae</taxon>
        <taxon>Candidatus Entotheonella</taxon>
    </lineage>
</organism>
<evidence type="ECO:0000256" key="1">
    <source>
        <dbReference type="ARBA" id="ARBA00001957"/>
    </source>
</evidence>
<name>W4LZV1_ENTF1</name>
<evidence type="ECO:0000313" key="6">
    <source>
        <dbReference type="EMBL" id="ETX03428.1"/>
    </source>
</evidence>
<dbReference type="PANTHER" id="PTHR45398:SF1">
    <property type="entry name" value="ENZYME, PUTATIVE (JCVI)-RELATED"/>
    <property type="match status" value="1"/>
</dbReference>
<dbReference type="GO" id="GO:0044550">
    <property type="term" value="P:secondary metabolite biosynthetic process"/>
    <property type="evidence" value="ECO:0007669"/>
    <property type="project" value="UniProtKB-ARBA"/>
</dbReference>
<dbReference type="Gene3D" id="3.30.300.30">
    <property type="match status" value="1"/>
</dbReference>
<dbReference type="SUPFAM" id="SSF56801">
    <property type="entry name" value="Acetyl-CoA synthetase-like"/>
    <property type="match status" value="1"/>
</dbReference>
<dbReference type="PANTHER" id="PTHR45398">
    <property type="match status" value="1"/>
</dbReference>
<evidence type="ECO:0000259" key="5">
    <source>
        <dbReference type="PROSITE" id="PS50075"/>
    </source>
</evidence>
<sequence>MNDLTQKLAALSPDQRTLLERKLRRLRQQKRPEPIRVLKQETTGPCPLSLDQERLWFINQVAPDNAAYNINAGFWLKGSLDRALLAKSINGVIARHEALRTTFIVQDGQPHQIVAPAMTLDPSVVDLQQVPPQDREAQAALHTATFTTEPFDLTTGPLLRHLLIILGPTDHILNLLFHHLIIDWWSAQLVADEIATLYNAFVAGRRPDLPDVAFQFNDFVRWERERLDKRSMDASLAYWRNHLAGGTFTLDLPIAKARPAVQTFNGLRQSLHFSPSLIEGLRTLSHQENTTLFTTLTAAFKLLLYRYTGQTDITLGGPLADRTHVDLKDIVGFLITMLVFHTRLSGELSFKDLLQRVRQVVLEAYDHKDVPFSKVIDIADVARNWSYNPLFQYSFIFLNMDQRENRNFETLEVDFIDYDPEVSRFDMTLTLWDMETSFRSYIEYNSDLFDAESMARFAGHFEALLESIVAQPDLPVAQLPMLTDAERQQVLLEWNDTQTTYPDDLCIHHLVEHQVTQRPDAVALVFEETCLTYEQLNRRANQLAHYLRKLGVGPEVIVAVYMERSLDLLVSYLAILKAGGAYIPIDASYPAERAAFILSDTQTPVLLTQSKLAEPLAPSSYRVMCLDRDWPLVAMESQANPEPMITPVHLAYVIYTSGSTGAPKGSQIAHRSLLNFIAWYQHVMELHPGDRVPQLAGTSFDVSVSDIWPCLAAGATLYLPTAELLHAPDHLQDWIVTNGITKGFVVTPLAEHLLSLEWPPETGLEIFMTGGDKLHRTPAPHHPFTFFNAYGPSECTIMSVYCLVPPHDPPGLIPPIGRPVANTQLYILDRHLQPVPIGVHGELCISGACVGRGYLNRAALTAERFVPYPFRDGPSARLYKTGDLVRYLPSGDIEFLGRTDDQVKIRGFRIELGEVESALRAQDEVMDAAVLAREDQPGDKRLVAYLVGDGNTEIDTDRLRQRLAQRLPDYMVPFAFVTLEAMPITPNGKVDRRALPAPDYVDAQVAFVAPRNEVEASLAQAFADVLRIPQAGIHDNFFRMGGDSLLSIQVVSRAAQQGYRVSVKDLLQSPTIAQLATVIRMEQPQVQASQEIQIGDAPLSPIQRWFLAANQPEMHHFNLSFLLTVQQPIDPIQLEEAIRALLRHHDALRFRYGQDERGWHQQYLEPRDRVPLEMVDLQAFAPEHHFAEIEAIGAQTQASCNPLAGGLIRFVYFNGGGEDRLLMTIHHLAVDGVSWRILLEDLTTLLDGKQLPPKTSSYRDWVETLQSATERGDFDAHINSWLSNPHSLSDGALPLDEPDALNTIGESYHLALTLSPTQTAHLLRTLPDLHDVTLDAVVLTALTETLTERSGQAGLRVKFESYGRQELFDTIDLNRTVGWFTSAYPVMIPHFEGSAVQRMRYTLEQLRRVPDGGISFGALRYFHPDEAIREQFEALPTASVVYNYLGQLDSLDNERFGFASESAGLSKSPHFRRDTLLDSDAMIVDGQLHINWMVSPQIHRETAESLLEIFRQQLDRLIAEACSSPESIPLPSDEKPKSSPTDSWFVVLQNQGSRSPLFCLHPVTGTISPFRNLIPYVSQQQPMYALQARGIYDDLPLFKTIEELAADTIRAIKAIQPAGPYNLLGWSFGARLAYEIAQQLHATGDELALLAMLDEYPHNMQESKEIVQKEYRLANFVYNLGLNREIDVPHLIELCQATLEQHADRPVQALCTQLEREGYRFPFDAAMVERIYNVYLNNMMLIETYQLKPYMGSVVVFTTEESDSVTGVAKWRNLVSHSVDQVQVPGTHLTLLNPEYVERLGRELEKRLQPVRHI</sequence>
<dbReference type="HOGENOM" id="CLU_000022_2_13_7"/>
<dbReference type="Gene3D" id="3.40.50.980">
    <property type="match status" value="2"/>
</dbReference>
<dbReference type="Pfam" id="PF00550">
    <property type="entry name" value="PP-binding"/>
    <property type="match status" value="1"/>
</dbReference>
<dbReference type="InterPro" id="IPR010071">
    <property type="entry name" value="AA_adenyl_dom"/>
</dbReference>
<accession>W4LZV1</accession>
<dbReference type="CDD" id="cd05930">
    <property type="entry name" value="A_NRPS"/>
    <property type="match status" value="1"/>
</dbReference>
<dbReference type="InterPro" id="IPR001242">
    <property type="entry name" value="Condensation_dom"/>
</dbReference>
<dbReference type="FunFam" id="1.10.1200.10:FF:000005">
    <property type="entry name" value="Nonribosomal peptide synthetase 1"/>
    <property type="match status" value="1"/>
</dbReference>
<dbReference type="Pfam" id="PF00975">
    <property type="entry name" value="Thioesterase"/>
    <property type="match status" value="1"/>
</dbReference>
<dbReference type="InterPro" id="IPR001031">
    <property type="entry name" value="Thioesterase"/>
</dbReference>
<dbReference type="Proteomes" id="UP000019141">
    <property type="component" value="Unassembled WGS sequence"/>
</dbReference>
<dbReference type="SUPFAM" id="SSF47336">
    <property type="entry name" value="ACP-like"/>
    <property type="match status" value="1"/>
</dbReference>
<reference evidence="6 7" key="1">
    <citation type="journal article" date="2014" name="Nature">
        <title>An environmental bacterial taxon with a large and distinct metabolic repertoire.</title>
        <authorList>
            <person name="Wilson M.C."/>
            <person name="Mori T."/>
            <person name="Ruckert C."/>
            <person name="Uria A.R."/>
            <person name="Helf M.J."/>
            <person name="Takada K."/>
            <person name="Gernert C."/>
            <person name="Steffens U.A."/>
            <person name="Heycke N."/>
            <person name="Schmitt S."/>
            <person name="Rinke C."/>
            <person name="Helfrich E.J."/>
            <person name="Brachmann A.O."/>
            <person name="Gurgui C."/>
            <person name="Wakimoto T."/>
            <person name="Kracht M."/>
            <person name="Crusemann M."/>
            <person name="Hentschel U."/>
            <person name="Abe I."/>
            <person name="Matsunaga S."/>
            <person name="Kalinowski J."/>
            <person name="Takeyama H."/>
            <person name="Piel J."/>
        </authorList>
    </citation>
    <scope>NUCLEOTIDE SEQUENCE [LARGE SCALE GENOMIC DNA]</scope>
    <source>
        <strain evidence="7">TSY1</strain>
    </source>
</reference>
<dbReference type="SUPFAM" id="SSF52777">
    <property type="entry name" value="CoA-dependent acyltransferases"/>
    <property type="match status" value="4"/>
</dbReference>
<dbReference type="InterPro" id="IPR025110">
    <property type="entry name" value="AMP-bd_C"/>
</dbReference>
<dbReference type="NCBIfam" id="TIGR01720">
    <property type="entry name" value="NRPS-para261"/>
    <property type="match status" value="1"/>
</dbReference>
<dbReference type="InterPro" id="IPR036736">
    <property type="entry name" value="ACP-like_sf"/>
</dbReference>
<dbReference type="SUPFAM" id="SSF53474">
    <property type="entry name" value="alpha/beta-Hydrolases"/>
    <property type="match status" value="1"/>
</dbReference>
<gene>
    <name evidence="6" type="ORF">ETSY1_00025</name>
</gene>
<dbReference type="InterPro" id="IPR023213">
    <property type="entry name" value="CAT-like_dom_sf"/>
</dbReference>
<dbReference type="InterPro" id="IPR000873">
    <property type="entry name" value="AMP-dep_synth/lig_dom"/>
</dbReference>
<dbReference type="PROSITE" id="PS50075">
    <property type="entry name" value="CARRIER"/>
    <property type="match status" value="1"/>
</dbReference>
<keyword evidence="3" id="KW-0596">Phosphopantetheine</keyword>
<dbReference type="FunFam" id="3.40.50.980:FF:000001">
    <property type="entry name" value="Non-ribosomal peptide synthetase"/>
    <property type="match status" value="1"/>
</dbReference>
<dbReference type="InterPro" id="IPR020806">
    <property type="entry name" value="PKS_PP-bd"/>
</dbReference>
<dbReference type="Pfam" id="PF00668">
    <property type="entry name" value="Condensation"/>
    <property type="match status" value="2"/>
</dbReference>
<comment type="caution">
    <text evidence="6">The sequence shown here is derived from an EMBL/GenBank/DDBJ whole genome shotgun (WGS) entry which is preliminary data.</text>
</comment>
<dbReference type="InterPro" id="IPR045851">
    <property type="entry name" value="AMP-bd_C_sf"/>
</dbReference>
<dbReference type="InterPro" id="IPR009081">
    <property type="entry name" value="PP-bd_ACP"/>
</dbReference>
<dbReference type="EMBL" id="AZHW01000048">
    <property type="protein sequence ID" value="ETX03428.1"/>
    <property type="molecule type" value="Genomic_DNA"/>
</dbReference>
<dbReference type="GO" id="GO:0031177">
    <property type="term" value="F:phosphopantetheine binding"/>
    <property type="evidence" value="ECO:0007669"/>
    <property type="project" value="InterPro"/>
</dbReference>
<keyword evidence="7" id="KW-1185">Reference proteome</keyword>
<dbReference type="GO" id="GO:0043041">
    <property type="term" value="P:amino acid activation for nonribosomal peptide biosynthetic process"/>
    <property type="evidence" value="ECO:0007669"/>
    <property type="project" value="UniProtKB-ARBA"/>
</dbReference>
<dbReference type="Gene3D" id="3.40.50.1820">
    <property type="entry name" value="alpha/beta hydrolase"/>
    <property type="match status" value="1"/>
</dbReference>
<comment type="similarity">
    <text evidence="2">Belongs to the ATP-dependent AMP-binding enzyme family.</text>
</comment>
<evidence type="ECO:0000256" key="4">
    <source>
        <dbReference type="ARBA" id="ARBA00022553"/>
    </source>
</evidence>